<keyword evidence="2" id="KW-1185">Reference proteome</keyword>
<evidence type="ECO:0000313" key="2">
    <source>
        <dbReference type="Proteomes" id="UP001302349"/>
    </source>
</evidence>
<organism evidence="1 2">
    <name type="scientific">Imperialibacter roseus</name>
    <dbReference type="NCBI Taxonomy" id="1324217"/>
    <lineage>
        <taxon>Bacteria</taxon>
        <taxon>Pseudomonadati</taxon>
        <taxon>Bacteroidota</taxon>
        <taxon>Cytophagia</taxon>
        <taxon>Cytophagales</taxon>
        <taxon>Flammeovirgaceae</taxon>
        <taxon>Imperialibacter</taxon>
    </lineage>
</organism>
<dbReference type="InterPro" id="IPR008969">
    <property type="entry name" value="CarboxyPept-like_regulatory"/>
</dbReference>
<accession>A0ABZ0IYV3</accession>
<dbReference type="SUPFAM" id="SSF49464">
    <property type="entry name" value="Carboxypeptidase regulatory domain-like"/>
    <property type="match status" value="1"/>
</dbReference>
<sequence>MQLISTLLSKRILFALFFLVCSLAVLGQTGSLSGRVIDAGTEEPLPFANVFISSTTMGSTTALDGSFLIERIPFGAVQLVVSFVGYKHQTFNFDFTESFNLSTAISLEPALEELSTIEVTSKKDKKWERNLSKFTKVFLGETEFSKGCKILNPWVLEFAEDKDNGLVATASRPVEIENHALGYKVFYHLRLFKANSTNFFFTGETRFEEMTPADEKQKSQWIKNRVIAFKGSTRHLFLAILYEYIQKGQLQQEGFALLQEKFPREGPIVRHPDLAKTKKEILIDYPLENLVGASYRAGLYRILLSGKVEVHYKREQGVPKNTIYNDTLAEVSWLEVKEGYVDVTKTGLNQKPDQLLVSGAMSQGWVAMMLPNDYDPASNNP</sequence>
<dbReference type="RefSeq" id="WP_317491488.1">
    <property type="nucleotide sequence ID" value="NZ_CP136051.1"/>
</dbReference>
<gene>
    <name evidence="1" type="ORF">RT717_09435</name>
</gene>
<proteinExistence type="predicted"/>
<name>A0ABZ0IYV3_9BACT</name>
<dbReference type="Gene3D" id="2.60.40.1120">
    <property type="entry name" value="Carboxypeptidase-like, regulatory domain"/>
    <property type="match status" value="1"/>
</dbReference>
<dbReference type="Proteomes" id="UP001302349">
    <property type="component" value="Chromosome"/>
</dbReference>
<dbReference type="Pfam" id="PF13715">
    <property type="entry name" value="CarbopepD_reg_2"/>
    <property type="match status" value="1"/>
</dbReference>
<dbReference type="EMBL" id="CP136051">
    <property type="protein sequence ID" value="WOK08857.1"/>
    <property type="molecule type" value="Genomic_DNA"/>
</dbReference>
<protein>
    <submittedName>
        <fullName evidence="1">Carboxypeptidase-like regulatory domain-containing protein</fullName>
    </submittedName>
</protein>
<reference evidence="1 2" key="1">
    <citation type="journal article" date="2023" name="Microbiol. Resour. Announc.">
        <title>Complete Genome Sequence of Imperialibacter roseus strain P4T.</title>
        <authorList>
            <person name="Tizabi D.R."/>
            <person name="Bachvaroff T."/>
            <person name="Hill R.T."/>
        </authorList>
    </citation>
    <scope>NUCLEOTIDE SEQUENCE [LARGE SCALE GENOMIC DNA]</scope>
    <source>
        <strain evidence="1 2">P4T</strain>
    </source>
</reference>
<evidence type="ECO:0000313" key="1">
    <source>
        <dbReference type="EMBL" id="WOK08857.1"/>
    </source>
</evidence>